<dbReference type="Pfam" id="PF01124">
    <property type="entry name" value="MAPEG"/>
    <property type="match status" value="1"/>
</dbReference>
<feature type="transmembrane region" description="Helical" evidence="5">
    <location>
        <begin position="63"/>
        <end position="80"/>
    </location>
</feature>
<dbReference type="EMBL" id="QQTP01000010">
    <property type="protein sequence ID" value="RDJ22466.1"/>
    <property type="molecule type" value="Genomic_DNA"/>
</dbReference>
<name>A0A370L3V3_9HYPH</name>
<dbReference type="RefSeq" id="WP_114830796.1">
    <property type="nucleotide sequence ID" value="NZ_QQTO01000005.1"/>
</dbReference>
<dbReference type="GO" id="GO:0016020">
    <property type="term" value="C:membrane"/>
    <property type="evidence" value="ECO:0007669"/>
    <property type="project" value="UniProtKB-SubCell"/>
</dbReference>
<evidence type="ECO:0000256" key="3">
    <source>
        <dbReference type="ARBA" id="ARBA00022989"/>
    </source>
</evidence>
<evidence type="ECO:0000313" key="6">
    <source>
        <dbReference type="EMBL" id="RDJ22466.1"/>
    </source>
</evidence>
<keyword evidence="7" id="KW-1185">Reference proteome</keyword>
<organism evidence="6 7">
    <name type="scientific">Bosea caraganae</name>
    <dbReference type="NCBI Taxonomy" id="2763117"/>
    <lineage>
        <taxon>Bacteria</taxon>
        <taxon>Pseudomonadati</taxon>
        <taxon>Pseudomonadota</taxon>
        <taxon>Alphaproteobacteria</taxon>
        <taxon>Hyphomicrobiales</taxon>
        <taxon>Boseaceae</taxon>
        <taxon>Bosea</taxon>
    </lineage>
</organism>
<gene>
    <name evidence="6" type="ORF">DWE98_18645</name>
</gene>
<dbReference type="Proteomes" id="UP000255207">
    <property type="component" value="Unassembled WGS sequence"/>
</dbReference>
<reference evidence="7" key="1">
    <citation type="submission" date="2018-07" db="EMBL/GenBank/DDBJ databases">
        <authorList>
            <person name="Safronova V.I."/>
            <person name="Chirak E.R."/>
            <person name="Sazanova A.L."/>
        </authorList>
    </citation>
    <scope>NUCLEOTIDE SEQUENCE [LARGE SCALE GENOMIC DNA]</scope>
    <source>
        <strain evidence="7">RCAM04685</strain>
    </source>
</reference>
<protein>
    <recommendedName>
        <fullName evidence="8">MAPEG family protein</fullName>
    </recommendedName>
</protein>
<evidence type="ECO:0000256" key="1">
    <source>
        <dbReference type="ARBA" id="ARBA00004370"/>
    </source>
</evidence>
<dbReference type="AlphaFoldDB" id="A0A370L3V3"/>
<dbReference type="PANTHER" id="PTHR35371:SF1">
    <property type="entry name" value="BLR7753 PROTEIN"/>
    <property type="match status" value="1"/>
</dbReference>
<comment type="subcellular location">
    <subcellularLocation>
        <location evidence="1">Membrane</location>
    </subcellularLocation>
</comment>
<dbReference type="Gene3D" id="1.20.120.550">
    <property type="entry name" value="Membrane associated eicosanoid/glutathione metabolism-like domain"/>
    <property type="match status" value="1"/>
</dbReference>
<dbReference type="InterPro" id="IPR001129">
    <property type="entry name" value="Membr-assoc_MAPEG"/>
</dbReference>
<dbReference type="PANTHER" id="PTHR35371">
    <property type="entry name" value="INNER MEMBRANE PROTEIN"/>
    <property type="match status" value="1"/>
</dbReference>
<proteinExistence type="predicted"/>
<feature type="transmembrane region" description="Helical" evidence="5">
    <location>
        <begin position="87"/>
        <end position="108"/>
    </location>
</feature>
<keyword evidence="2 5" id="KW-0812">Transmembrane</keyword>
<accession>A0A370L3V3</accession>
<keyword evidence="3 5" id="KW-1133">Transmembrane helix</keyword>
<evidence type="ECO:0000256" key="5">
    <source>
        <dbReference type="SAM" id="Phobius"/>
    </source>
</evidence>
<dbReference type="InterPro" id="IPR023352">
    <property type="entry name" value="MAPEG-like_dom_sf"/>
</dbReference>
<evidence type="ECO:0008006" key="8">
    <source>
        <dbReference type="Google" id="ProtNLM"/>
    </source>
</evidence>
<sequence length="133" mass="14012">MGHASVMAPLIVAGVALLLLHIGVQAISVTRELGSAWNAGPRDEGLGPKGAFAGRAERALRNYLETFPAFGIMALTLIALERADGLGLAGALLWLAARLIYLPVYLAGIPYLRSLVWVAALIGLLLMVIRAVV</sequence>
<evidence type="ECO:0000313" key="7">
    <source>
        <dbReference type="Proteomes" id="UP000255207"/>
    </source>
</evidence>
<dbReference type="SUPFAM" id="SSF161084">
    <property type="entry name" value="MAPEG domain-like"/>
    <property type="match status" value="1"/>
</dbReference>
<dbReference type="OrthoDB" id="7743618at2"/>
<comment type="caution">
    <text evidence="6">The sequence shown here is derived from an EMBL/GenBank/DDBJ whole genome shotgun (WGS) entry which is preliminary data.</text>
</comment>
<evidence type="ECO:0000256" key="2">
    <source>
        <dbReference type="ARBA" id="ARBA00022692"/>
    </source>
</evidence>
<feature type="transmembrane region" description="Helical" evidence="5">
    <location>
        <begin position="114"/>
        <end position="132"/>
    </location>
</feature>
<keyword evidence="4 5" id="KW-0472">Membrane</keyword>
<evidence type="ECO:0000256" key="4">
    <source>
        <dbReference type="ARBA" id="ARBA00023136"/>
    </source>
</evidence>